<dbReference type="KEGG" id="ops:A8A54_12345"/>
<name>A0A1A9FPT4_9HYPH</name>
<dbReference type="Gene3D" id="3.40.50.2300">
    <property type="match status" value="2"/>
</dbReference>
<evidence type="ECO:0000313" key="7">
    <source>
        <dbReference type="EMBL" id="OYR20403.1"/>
    </source>
</evidence>
<dbReference type="GO" id="GO:0030246">
    <property type="term" value="F:carbohydrate binding"/>
    <property type="evidence" value="ECO:0007669"/>
    <property type="project" value="UniProtKB-ARBA"/>
</dbReference>
<evidence type="ECO:0000256" key="4">
    <source>
        <dbReference type="SAM" id="SignalP"/>
    </source>
</evidence>
<dbReference type="Proteomes" id="UP000526233">
    <property type="component" value="Unassembled WGS sequence"/>
</dbReference>
<dbReference type="PANTHER" id="PTHR46847:SF1">
    <property type="entry name" value="D-ALLOSE-BINDING PERIPLASMIC PROTEIN-RELATED"/>
    <property type="match status" value="1"/>
</dbReference>
<dbReference type="PROSITE" id="PS51318">
    <property type="entry name" value="TAT"/>
    <property type="match status" value="1"/>
</dbReference>
<protein>
    <submittedName>
        <fullName evidence="6">D-ribose ABC transporter substrate-binding protein</fullName>
    </submittedName>
    <submittedName>
        <fullName evidence="7">Periplasmic binding and sugar binding domain of LacI family protein</fullName>
    </submittedName>
</protein>
<comment type="similarity">
    <text evidence="2">Belongs to the bacterial solute-binding protein 2 family.</text>
</comment>
<reference evidence="7 8" key="1">
    <citation type="submission" date="2017-07" db="EMBL/GenBank/DDBJ databases">
        <title>Phylogenetic study on the rhizospheric bacterium Ochrobactrum sp. A44.</title>
        <authorList>
            <person name="Krzyzanowska D.M."/>
            <person name="Ossowicki A."/>
            <person name="Rajewska M."/>
            <person name="Maciag T."/>
            <person name="Kaczynski Z."/>
            <person name="Czerwicka M."/>
            <person name="Jafra S."/>
        </authorList>
    </citation>
    <scope>NUCLEOTIDE SEQUENCE [LARGE SCALE GENOMIC DNA]</scope>
    <source>
        <strain evidence="7 8">CCUG 30717</strain>
    </source>
</reference>
<dbReference type="EMBL" id="PKQI01000001">
    <property type="protein sequence ID" value="NNV19242.1"/>
    <property type="molecule type" value="Genomic_DNA"/>
</dbReference>
<dbReference type="PANTHER" id="PTHR46847">
    <property type="entry name" value="D-ALLOSE-BINDING PERIPLASMIC PROTEIN-RELATED"/>
    <property type="match status" value="1"/>
</dbReference>
<evidence type="ECO:0000313" key="9">
    <source>
        <dbReference type="Proteomes" id="UP000526233"/>
    </source>
</evidence>
<dbReference type="Proteomes" id="UP000216188">
    <property type="component" value="Unassembled WGS sequence"/>
</dbReference>
<evidence type="ECO:0000256" key="3">
    <source>
        <dbReference type="ARBA" id="ARBA00022729"/>
    </source>
</evidence>
<dbReference type="GeneID" id="93110489"/>
<keyword evidence="3 4" id="KW-0732">Signal</keyword>
<dbReference type="AlphaFoldDB" id="A0A1A9FPT4"/>
<dbReference type="InterPro" id="IPR025997">
    <property type="entry name" value="SBP_2_dom"/>
</dbReference>
<sequence length="318" mass="33827">MKFTRRKIARGFAIAAVSATLAGSVVMPAWAADLIAIITPSHDNPFYKAEAVGAEAKAKELGYDTLILQHDDDATKQSQLVDTAIGRGAKAIILDNAGSEASIAAVQKAKDAKIPSFLIDREINASGVAVSQIVSNNYQGAQLGAEEFVKLMGEAGNYVELLGRESDLNAGTRSKGYHDVIDEYPDMKMVAQQSANWSQTEAFTKMQSILQANPDIKGVISGNDTMAMGAWAALEAAGRKDVIVVGFDGSNDVRDSIKAGGIKATVLQPAYAQAQMAVVQADEYIKTGKGPAEEKQLMDCVLINPDNADKLETFALKD</sequence>
<evidence type="ECO:0000256" key="1">
    <source>
        <dbReference type="ARBA" id="ARBA00004196"/>
    </source>
</evidence>
<evidence type="ECO:0000259" key="5">
    <source>
        <dbReference type="Pfam" id="PF13407"/>
    </source>
</evidence>
<dbReference type="STRING" id="419475.A8A54_12345"/>
<dbReference type="GO" id="GO:0030313">
    <property type="term" value="C:cell envelope"/>
    <property type="evidence" value="ECO:0007669"/>
    <property type="project" value="UniProtKB-SubCell"/>
</dbReference>
<organism evidence="7 8">
    <name type="scientific">Brucella pseudogrignonensis</name>
    <dbReference type="NCBI Taxonomy" id="419475"/>
    <lineage>
        <taxon>Bacteria</taxon>
        <taxon>Pseudomonadati</taxon>
        <taxon>Pseudomonadota</taxon>
        <taxon>Alphaproteobacteria</taxon>
        <taxon>Hyphomicrobiales</taxon>
        <taxon>Brucellaceae</taxon>
        <taxon>Brucella/Ochrobactrum group</taxon>
        <taxon>Brucella</taxon>
    </lineage>
</organism>
<dbReference type="CDD" id="cd19967">
    <property type="entry name" value="PBP1_TmRBP-like"/>
    <property type="match status" value="1"/>
</dbReference>
<dbReference type="Pfam" id="PF13407">
    <property type="entry name" value="Peripla_BP_4"/>
    <property type="match status" value="1"/>
</dbReference>
<evidence type="ECO:0000313" key="6">
    <source>
        <dbReference type="EMBL" id="NNV19242.1"/>
    </source>
</evidence>
<feature type="domain" description="Periplasmic binding protein" evidence="5">
    <location>
        <begin position="35"/>
        <end position="289"/>
    </location>
</feature>
<feature type="signal peptide" evidence="4">
    <location>
        <begin position="1"/>
        <end position="31"/>
    </location>
</feature>
<proteinExistence type="inferred from homology"/>
<dbReference type="SUPFAM" id="SSF53822">
    <property type="entry name" value="Periplasmic binding protein-like I"/>
    <property type="match status" value="1"/>
</dbReference>
<reference evidence="6 9" key="2">
    <citation type="submission" date="2018-11" db="EMBL/GenBank/DDBJ databases">
        <title>Genome sequencing and analysis.</title>
        <authorList>
            <person name="Huang Y.-T."/>
        </authorList>
    </citation>
    <scope>NUCLEOTIDE SEQUENCE [LARGE SCALE GENOMIC DNA]</scope>
    <source>
        <strain evidence="6 9">SHIN</strain>
    </source>
</reference>
<dbReference type="EMBL" id="NNRM01000053">
    <property type="protein sequence ID" value="OYR20403.1"/>
    <property type="molecule type" value="Genomic_DNA"/>
</dbReference>
<gene>
    <name evidence="7" type="ORF">CEV34_5429</name>
    <name evidence="6" type="ORF">EHE22_02205</name>
</gene>
<dbReference type="InterPro" id="IPR006311">
    <property type="entry name" value="TAT_signal"/>
</dbReference>
<dbReference type="OrthoDB" id="9805127at2"/>
<accession>A0A1A9FPT4</accession>
<comment type="caution">
    <text evidence="7">The sequence shown here is derived from an EMBL/GenBank/DDBJ whole genome shotgun (WGS) entry which is preliminary data.</text>
</comment>
<dbReference type="RefSeq" id="WP_007878322.1">
    <property type="nucleotide sequence ID" value="NZ_CAXURC020000002.1"/>
</dbReference>
<comment type="subcellular location">
    <subcellularLocation>
        <location evidence="1">Cell envelope</location>
    </subcellularLocation>
</comment>
<keyword evidence="8" id="KW-1185">Reference proteome</keyword>
<evidence type="ECO:0000313" key="8">
    <source>
        <dbReference type="Proteomes" id="UP000216188"/>
    </source>
</evidence>
<evidence type="ECO:0000256" key="2">
    <source>
        <dbReference type="ARBA" id="ARBA00007639"/>
    </source>
</evidence>
<dbReference type="InterPro" id="IPR028082">
    <property type="entry name" value="Peripla_BP_I"/>
</dbReference>
<feature type="chain" id="PRO_5008387404" evidence="4">
    <location>
        <begin position="32"/>
        <end position="318"/>
    </location>
</feature>